<dbReference type="OrthoDB" id="9762705at2"/>
<dbReference type="eggNOG" id="COG0438">
    <property type="taxonomic scope" value="Bacteria"/>
</dbReference>
<evidence type="ECO:0000259" key="2">
    <source>
        <dbReference type="Pfam" id="PF00534"/>
    </source>
</evidence>
<dbReference type="Proteomes" id="UP000002318">
    <property type="component" value="Chromosome"/>
</dbReference>
<evidence type="ECO:0000313" key="4">
    <source>
        <dbReference type="Proteomes" id="UP000002318"/>
    </source>
</evidence>
<evidence type="ECO:0000313" key="3">
    <source>
        <dbReference type="EMBL" id="ADK79779.1"/>
    </source>
</evidence>
<evidence type="ECO:0000256" key="1">
    <source>
        <dbReference type="ARBA" id="ARBA00022679"/>
    </source>
</evidence>
<dbReference type="InterPro" id="IPR001296">
    <property type="entry name" value="Glyco_trans_1"/>
</dbReference>
<feature type="domain" description="Glycosyl transferase family 1" evidence="2">
    <location>
        <begin position="215"/>
        <end position="392"/>
    </location>
</feature>
<keyword evidence="1 3" id="KW-0808">Transferase</keyword>
<dbReference type="STRING" id="573413.Spirs_0636"/>
<dbReference type="PANTHER" id="PTHR46401">
    <property type="entry name" value="GLYCOSYLTRANSFERASE WBBK-RELATED"/>
    <property type="match status" value="1"/>
</dbReference>
<reference evidence="3 4" key="1">
    <citation type="journal article" date="2010" name="Stand. Genomic Sci.">
        <title>Complete genome sequence of Spirochaeta smaragdinae type strain (SEBR 4228).</title>
        <authorList>
            <person name="Mavromatis K."/>
            <person name="Yasawong M."/>
            <person name="Chertkov O."/>
            <person name="Lapidus A."/>
            <person name="Lucas S."/>
            <person name="Nolan M."/>
            <person name="Del Rio T.G."/>
            <person name="Tice H."/>
            <person name="Cheng J.F."/>
            <person name="Pitluck S."/>
            <person name="Liolios K."/>
            <person name="Ivanova N."/>
            <person name="Tapia R."/>
            <person name="Han C."/>
            <person name="Bruce D."/>
            <person name="Goodwin L."/>
            <person name="Pati A."/>
            <person name="Chen A."/>
            <person name="Palaniappan K."/>
            <person name="Land M."/>
            <person name="Hauser L."/>
            <person name="Chang Y.J."/>
            <person name="Jeffries C.D."/>
            <person name="Detter J.C."/>
            <person name="Rohde M."/>
            <person name="Brambilla E."/>
            <person name="Spring S."/>
            <person name="Goker M."/>
            <person name="Sikorski J."/>
            <person name="Woyke T."/>
            <person name="Bristow J."/>
            <person name="Eisen J.A."/>
            <person name="Markowitz V."/>
            <person name="Hugenholtz P."/>
            <person name="Klenk H.P."/>
            <person name="Kyrpides N.C."/>
        </authorList>
    </citation>
    <scope>NUCLEOTIDE SEQUENCE [LARGE SCALE GENOMIC DNA]</scope>
    <source>
        <strain evidence="4">DSM 11293 / JCM 15392 / SEBR 4228</strain>
    </source>
</reference>
<dbReference type="AlphaFoldDB" id="E1RBP9"/>
<dbReference type="KEGG" id="ssm:Spirs_0636"/>
<proteinExistence type="predicted"/>
<accession>E1RBP9</accession>
<dbReference type="RefSeq" id="WP_013253243.1">
    <property type="nucleotide sequence ID" value="NC_014364.1"/>
</dbReference>
<gene>
    <name evidence="3" type="ordered locus">Spirs_0636</name>
</gene>
<dbReference type="Pfam" id="PF00534">
    <property type="entry name" value="Glycos_transf_1"/>
    <property type="match status" value="1"/>
</dbReference>
<keyword evidence="4" id="KW-1185">Reference proteome</keyword>
<name>E1RBP9_SEDSS</name>
<dbReference type="CDD" id="cd03801">
    <property type="entry name" value="GT4_PimA-like"/>
    <property type="match status" value="1"/>
</dbReference>
<protein>
    <submittedName>
        <fullName evidence="3">Glycosyl transferase group 1</fullName>
    </submittedName>
</protein>
<dbReference type="CAZy" id="GT4">
    <property type="family name" value="Glycosyltransferase Family 4"/>
</dbReference>
<dbReference type="GO" id="GO:0016757">
    <property type="term" value="F:glycosyltransferase activity"/>
    <property type="evidence" value="ECO:0007669"/>
    <property type="project" value="InterPro"/>
</dbReference>
<dbReference type="EMBL" id="CP002116">
    <property type="protein sequence ID" value="ADK79779.1"/>
    <property type="molecule type" value="Genomic_DNA"/>
</dbReference>
<dbReference type="GO" id="GO:0009103">
    <property type="term" value="P:lipopolysaccharide biosynthetic process"/>
    <property type="evidence" value="ECO:0007669"/>
    <property type="project" value="TreeGrafter"/>
</dbReference>
<dbReference type="HOGENOM" id="CLU_645170_0_0_12"/>
<dbReference type="Gene3D" id="3.40.50.2000">
    <property type="entry name" value="Glycogen Phosphorylase B"/>
    <property type="match status" value="2"/>
</dbReference>
<organism evidence="3 4">
    <name type="scientific">Sediminispirochaeta smaragdinae (strain DSM 11293 / JCM 15392 / SEBR 4228)</name>
    <name type="common">Spirochaeta smaragdinae</name>
    <dbReference type="NCBI Taxonomy" id="573413"/>
    <lineage>
        <taxon>Bacteria</taxon>
        <taxon>Pseudomonadati</taxon>
        <taxon>Spirochaetota</taxon>
        <taxon>Spirochaetia</taxon>
        <taxon>Spirochaetales</taxon>
        <taxon>Spirochaetaceae</taxon>
        <taxon>Sediminispirochaeta</taxon>
    </lineage>
</organism>
<dbReference type="PANTHER" id="PTHR46401:SF2">
    <property type="entry name" value="GLYCOSYLTRANSFERASE WBBK-RELATED"/>
    <property type="match status" value="1"/>
</dbReference>
<dbReference type="SUPFAM" id="SSF53756">
    <property type="entry name" value="UDP-Glycosyltransferase/glycogen phosphorylase"/>
    <property type="match status" value="1"/>
</dbReference>
<sequence>MKKRRIGFISFRISGTDGVSLETKKWASVFEEMGHESFFMAGQLDTDPERSFLVEEAHFHHPEITTLYEQCFSNRKRPQELSTGLHHYREILKTKLRQFIDRFDLDLIIPQNTLTIPLNISLGMAITEVIAETGIPTIAHHHDFFWERKRFLTNCVWDYLNSCYPPHLPMIQHVVINSSGQNQLALRTGISSHLIPNVMDFEHPPTEPLDDFNKDVRKVFGIADDELFVLQPTRVVQRKGIEHAIELVARMHRKAVLVISHASGDEGYEYQNRVHKYAELLGIRAIFVDHQIGDKREISPSGEKTYTLQDVYPHADLVTYPSLQEGFGNAFLETIYFRKPILVNNYSIYRHDIKPKGFDVIEMDDFITDKTVDYTERILSDPERLHKMVETNYALGLKYYSYAILRTTFRNLLSGFFGEEEAREHTETNSGI</sequence>